<dbReference type="EMBL" id="ML976615">
    <property type="protein sequence ID" value="KAF1847433.1"/>
    <property type="molecule type" value="Genomic_DNA"/>
</dbReference>
<sequence length="111" mass="12788">MSNLQIISLRLAIAYRSCVYEQRIFMGCLLTHLGRFLHWLWILAYRLCCRTVCVIYDGRRQLHQRSVTSLSPHVSMPLHILLPVHVTIMSLLTLIVSTGSQARSHQLRTSS</sequence>
<name>A0A9P4LAF6_9PLEO</name>
<comment type="caution">
    <text evidence="1">The sequence shown here is derived from an EMBL/GenBank/DDBJ whole genome shotgun (WGS) entry which is preliminary data.</text>
</comment>
<dbReference type="RefSeq" id="XP_040789996.1">
    <property type="nucleotide sequence ID" value="XM_040938543.1"/>
</dbReference>
<accession>A0A9P4LAF6</accession>
<dbReference type="AlphaFoldDB" id="A0A9P4LAF6"/>
<proteinExistence type="predicted"/>
<organism evidence="1 2">
    <name type="scientific">Cucurbitaria berberidis CBS 394.84</name>
    <dbReference type="NCBI Taxonomy" id="1168544"/>
    <lineage>
        <taxon>Eukaryota</taxon>
        <taxon>Fungi</taxon>
        <taxon>Dikarya</taxon>
        <taxon>Ascomycota</taxon>
        <taxon>Pezizomycotina</taxon>
        <taxon>Dothideomycetes</taxon>
        <taxon>Pleosporomycetidae</taxon>
        <taxon>Pleosporales</taxon>
        <taxon>Pleosporineae</taxon>
        <taxon>Cucurbitariaceae</taxon>
        <taxon>Cucurbitaria</taxon>
    </lineage>
</organism>
<evidence type="ECO:0000313" key="1">
    <source>
        <dbReference type="EMBL" id="KAF1847433.1"/>
    </source>
</evidence>
<protein>
    <submittedName>
        <fullName evidence="1">Uncharacterized protein</fullName>
    </submittedName>
</protein>
<dbReference type="Proteomes" id="UP000800039">
    <property type="component" value="Unassembled WGS sequence"/>
</dbReference>
<reference evidence="1" key="1">
    <citation type="submission" date="2020-01" db="EMBL/GenBank/DDBJ databases">
        <authorList>
            <consortium name="DOE Joint Genome Institute"/>
            <person name="Haridas S."/>
            <person name="Albert R."/>
            <person name="Binder M."/>
            <person name="Bloem J."/>
            <person name="Labutti K."/>
            <person name="Salamov A."/>
            <person name="Andreopoulos B."/>
            <person name="Baker S.E."/>
            <person name="Barry K."/>
            <person name="Bills G."/>
            <person name="Bluhm B.H."/>
            <person name="Cannon C."/>
            <person name="Castanera R."/>
            <person name="Culley D.E."/>
            <person name="Daum C."/>
            <person name="Ezra D."/>
            <person name="Gonzalez J.B."/>
            <person name="Henrissat B."/>
            <person name="Kuo A."/>
            <person name="Liang C."/>
            <person name="Lipzen A."/>
            <person name="Lutzoni F."/>
            <person name="Magnuson J."/>
            <person name="Mondo S."/>
            <person name="Nolan M."/>
            <person name="Ohm R."/>
            <person name="Pangilinan J."/>
            <person name="Park H.-J."/>
            <person name="Ramirez L."/>
            <person name="Alfaro M."/>
            <person name="Sun H."/>
            <person name="Tritt A."/>
            <person name="Yoshinaga Y."/>
            <person name="Zwiers L.-H."/>
            <person name="Turgeon B.G."/>
            <person name="Goodwin S.B."/>
            <person name="Spatafora J.W."/>
            <person name="Crous P.W."/>
            <person name="Grigoriev I.V."/>
        </authorList>
    </citation>
    <scope>NUCLEOTIDE SEQUENCE</scope>
    <source>
        <strain evidence="1">CBS 394.84</strain>
    </source>
</reference>
<dbReference type="GeneID" id="63855799"/>
<evidence type="ECO:0000313" key="2">
    <source>
        <dbReference type="Proteomes" id="UP000800039"/>
    </source>
</evidence>
<keyword evidence="2" id="KW-1185">Reference proteome</keyword>
<gene>
    <name evidence="1" type="ORF">K460DRAFT_58285</name>
</gene>